<evidence type="ECO:0000313" key="8">
    <source>
        <dbReference type="Proteomes" id="UP000478995"/>
    </source>
</evidence>
<dbReference type="InterPro" id="IPR029063">
    <property type="entry name" value="SAM-dependent_MTases_sf"/>
</dbReference>
<dbReference type="SUPFAM" id="SSF53335">
    <property type="entry name" value="S-adenosyl-L-methionine-dependent methyltransferases"/>
    <property type="match status" value="1"/>
</dbReference>
<evidence type="ECO:0000256" key="2">
    <source>
        <dbReference type="ARBA" id="ARBA00022603"/>
    </source>
</evidence>
<dbReference type="PRINTS" id="PR00506">
    <property type="entry name" value="D21N6MTFRASE"/>
</dbReference>
<accession>A0A6B4FZ75</accession>
<keyword evidence="4" id="KW-0949">S-adenosyl-L-methionine</keyword>
<evidence type="ECO:0000256" key="5">
    <source>
        <dbReference type="ARBA" id="ARBA00022747"/>
    </source>
</evidence>
<sequence length="638" mass="74342">MEKMDGYSLNIVKENVEKLKEIFPEVFCEDKVDFEKLQEVLGEYVEDKEERYRFEWHGKSKAIRIAQTPSRGTLRPCKEESKNWDTTENLYIEGDNLEVLKLLQKSYQNKIKMIYIDPPYNTGNDFVYKDDYKDNLQNYLEITGQVDEEGNKISTNSDAGGRYHTNWLNMMYPRLRLARNLLTDDGVIFISIDEIEYSKLRHVCDEIFGESNHIADFIWQNKKGGGNDAKYVAVEHEYIVMYAKNEVELHELFEPYKPEYLKRYKEVDSIGHYYWDTFKRKSGKQYYPIECPDGTVLEKDEYGNPISWLRSEERFYDDIEKDEVRIIETAKGWSVQFKQRLPKGKKPRSIFVEESVWINEGTTSVGNQELLKFFGVNLFDNAKPSNLLKKIIGFNLKENDIVLDFFSGSGTLAQAIMEYNFQQNISSKYILVQLQEDIRKKINETSGDAKKMLENAINFLQSIDKNAYITEIAKERIRRAGDKIVSENKDKKGIEDLDIGFKVFKLDSSNIKPWNPRFEDIAHKLDEMVDNFVPGRTEEDVVYEIMLKYGIDLTYPIEVREISGKKVFSIGFGALIICLDNEITLELVNGIVDLKNELDSETTRVVFKDNGFKTDSVKTNAIEILKRNNINENEVMSI</sequence>
<keyword evidence="5" id="KW-0680">Restriction system</keyword>
<dbReference type="InterPro" id="IPR002941">
    <property type="entry name" value="DNA_methylase_N4/N6"/>
</dbReference>
<protein>
    <submittedName>
        <fullName evidence="7">Site-specific DNA-methyltransferase</fullName>
    </submittedName>
</protein>
<dbReference type="Pfam" id="PF01555">
    <property type="entry name" value="N6_N4_Mtase"/>
    <property type="match status" value="1"/>
</dbReference>
<evidence type="ECO:0000259" key="6">
    <source>
        <dbReference type="Pfam" id="PF01555"/>
    </source>
</evidence>
<gene>
    <name evidence="7" type="ORF">FC794_11360</name>
</gene>
<dbReference type="GO" id="GO:0032259">
    <property type="term" value="P:methylation"/>
    <property type="evidence" value="ECO:0007669"/>
    <property type="project" value="UniProtKB-KW"/>
</dbReference>
<dbReference type="GO" id="GO:0008170">
    <property type="term" value="F:N-methyltransferase activity"/>
    <property type="evidence" value="ECO:0007669"/>
    <property type="project" value="InterPro"/>
</dbReference>
<evidence type="ECO:0000256" key="1">
    <source>
        <dbReference type="ARBA" id="ARBA00006594"/>
    </source>
</evidence>
<dbReference type="RefSeq" id="WP_024932594.1">
    <property type="nucleotide sequence ID" value="NZ_CP013686.1"/>
</dbReference>
<comment type="similarity">
    <text evidence="1">Belongs to the N(4)/N(6)-methyltransferase family.</text>
</comment>
<dbReference type="PIRSF" id="PIRSF015855">
    <property type="entry name" value="TypeIII_Mtase_mKpnI"/>
    <property type="match status" value="1"/>
</dbReference>
<organism evidence="7 8">
    <name type="scientific">Clostridium botulinum</name>
    <dbReference type="NCBI Taxonomy" id="1491"/>
    <lineage>
        <taxon>Bacteria</taxon>
        <taxon>Bacillati</taxon>
        <taxon>Bacillota</taxon>
        <taxon>Clostridia</taxon>
        <taxon>Eubacteriales</taxon>
        <taxon>Clostridiaceae</taxon>
        <taxon>Clostridium</taxon>
    </lineage>
</organism>
<proteinExistence type="inferred from homology"/>
<dbReference type="Proteomes" id="UP000478995">
    <property type="component" value="Unassembled WGS sequence"/>
</dbReference>
<comment type="caution">
    <text evidence="7">The sequence shown here is derived from an EMBL/GenBank/DDBJ whole genome shotgun (WGS) entry which is preliminary data.</text>
</comment>
<dbReference type="GO" id="GO:0009307">
    <property type="term" value="P:DNA restriction-modification system"/>
    <property type="evidence" value="ECO:0007669"/>
    <property type="project" value="UniProtKB-KW"/>
</dbReference>
<reference evidence="7 8" key="1">
    <citation type="submission" date="2019-04" db="EMBL/GenBank/DDBJ databases">
        <title>Genome sequencing of Clostridium botulinum Groups I-IV and Clostridium butyricum.</title>
        <authorList>
            <person name="Brunt J."/>
            <person name="Van Vliet A.H.M."/>
            <person name="Stringer S.C."/>
            <person name="Carter A.T."/>
            <person name="Peck M.W."/>
        </authorList>
    </citation>
    <scope>NUCLEOTIDE SEQUENCE [LARGE SCALE GENOMIC DNA]</scope>
    <source>
        <strain evidence="7 8">IFR 18/037</strain>
    </source>
</reference>
<dbReference type="InterPro" id="IPR002052">
    <property type="entry name" value="DNA_methylase_N6_adenine_CS"/>
</dbReference>
<dbReference type="GO" id="GO:0003677">
    <property type="term" value="F:DNA binding"/>
    <property type="evidence" value="ECO:0007669"/>
    <property type="project" value="InterPro"/>
</dbReference>
<dbReference type="AlphaFoldDB" id="A0A6B4FZ75"/>
<dbReference type="InterPro" id="IPR002295">
    <property type="entry name" value="N4/N6-MTase_EcoPI_Mod-like"/>
</dbReference>
<dbReference type="Gene3D" id="3.40.50.150">
    <property type="entry name" value="Vaccinia Virus protein VP39"/>
    <property type="match status" value="1"/>
</dbReference>
<feature type="domain" description="DNA methylase N-4/N-6" evidence="6">
    <location>
        <begin position="111"/>
        <end position="437"/>
    </location>
</feature>
<evidence type="ECO:0000256" key="3">
    <source>
        <dbReference type="ARBA" id="ARBA00022679"/>
    </source>
</evidence>
<keyword evidence="2 7" id="KW-0489">Methyltransferase</keyword>
<evidence type="ECO:0000313" key="7">
    <source>
        <dbReference type="EMBL" id="NFG17383.1"/>
    </source>
</evidence>
<keyword evidence="3 7" id="KW-0808">Transferase</keyword>
<dbReference type="EMBL" id="SWOY01000003">
    <property type="protein sequence ID" value="NFG17383.1"/>
    <property type="molecule type" value="Genomic_DNA"/>
</dbReference>
<name>A0A6B4FZ75_CLOBO</name>
<dbReference type="PROSITE" id="PS00092">
    <property type="entry name" value="N6_MTASE"/>
    <property type="match status" value="1"/>
</dbReference>
<evidence type="ECO:0000256" key="4">
    <source>
        <dbReference type="ARBA" id="ARBA00022691"/>
    </source>
</evidence>